<dbReference type="AlphaFoldDB" id="A0A4V2JB70"/>
<evidence type="ECO:0000259" key="1">
    <source>
        <dbReference type="Pfam" id="PF00535"/>
    </source>
</evidence>
<comment type="caution">
    <text evidence="2">The sequence shown here is derived from an EMBL/GenBank/DDBJ whole genome shotgun (WGS) entry which is preliminary data.</text>
</comment>
<proteinExistence type="predicted"/>
<dbReference type="InterPro" id="IPR029044">
    <property type="entry name" value="Nucleotide-diphossugar_trans"/>
</dbReference>
<dbReference type="GO" id="GO:0016758">
    <property type="term" value="F:hexosyltransferase activity"/>
    <property type="evidence" value="ECO:0007669"/>
    <property type="project" value="UniProtKB-ARBA"/>
</dbReference>
<evidence type="ECO:0000313" key="3">
    <source>
        <dbReference type="Proteomes" id="UP000292372"/>
    </source>
</evidence>
<dbReference type="RefSeq" id="WP_130935909.1">
    <property type="nucleotide sequence ID" value="NZ_BMEE01000001.1"/>
</dbReference>
<gene>
    <name evidence="2" type="ORF">EYD46_04695</name>
</gene>
<dbReference type="PANTHER" id="PTHR22916:SF3">
    <property type="entry name" value="UDP-GLCNAC:BETAGAL BETA-1,3-N-ACETYLGLUCOSAMINYLTRANSFERASE-LIKE PROTEIN 1"/>
    <property type="match status" value="1"/>
</dbReference>
<dbReference type="Gene3D" id="3.90.550.10">
    <property type="entry name" value="Spore Coat Polysaccharide Biosynthesis Protein SpsA, Chain A"/>
    <property type="match status" value="1"/>
</dbReference>
<dbReference type="CDD" id="cd00761">
    <property type="entry name" value="Glyco_tranf_GTA_type"/>
    <property type="match status" value="1"/>
</dbReference>
<keyword evidence="2" id="KW-0808">Transferase</keyword>
<dbReference type="SUPFAM" id="SSF53448">
    <property type="entry name" value="Nucleotide-diphospho-sugar transferases"/>
    <property type="match status" value="1"/>
</dbReference>
<evidence type="ECO:0000313" key="2">
    <source>
        <dbReference type="EMBL" id="TBN17618.1"/>
    </source>
</evidence>
<sequence>MKLSIIVPFFNAENHLERCVNSLVNQDLDSNHFEIILINDGSTDQSKGVSEKLVKLYPNIVLHTHKNIGLGASRNVGIQMARGEYIYFIDADDYLVFGLLGTVLKYIQEYELDLVGFKYLSTTALDLFDPEAILSIEEVNVQSGIDFVANSKSFVVMAWWYVMKKEHVIQNNLKFPEGRYLEDGPFTFRLFLQIKRMAFLPIDGYRYVKTPNSIMNKESRRHIIKLIDDYKYLIDNFNTLKKDLLIRKDIDYSGFIKKIQFWSDVNVYMLFYRFIKVNLPVSKINKILNHFEKIKAYPLKFFVGEENNSFKHKLITSLFNNKYLFYISLYPLRLLYKLRIIKLP</sequence>
<dbReference type="Proteomes" id="UP000292372">
    <property type="component" value="Unassembled WGS sequence"/>
</dbReference>
<dbReference type="OrthoDB" id="396512at2"/>
<dbReference type="PANTHER" id="PTHR22916">
    <property type="entry name" value="GLYCOSYLTRANSFERASE"/>
    <property type="match status" value="1"/>
</dbReference>
<dbReference type="EMBL" id="SIRS01000002">
    <property type="protein sequence ID" value="TBN17618.1"/>
    <property type="molecule type" value="Genomic_DNA"/>
</dbReference>
<name>A0A4V2JB70_9FLAO</name>
<organism evidence="2 3">
    <name type="scientific">Hyunsoonleella pacifica</name>
    <dbReference type="NCBI Taxonomy" id="1080224"/>
    <lineage>
        <taxon>Bacteria</taxon>
        <taxon>Pseudomonadati</taxon>
        <taxon>Bacteroidota</taxon>
        <taxon>Flavobacteriia</taxon>
        <taxon>Flavobacteriales</taxon>
        <taxon>Flavobacteriaceae</taxon>
    </lineage>
</organism>
<feature type="domain" description="Glycosyltransferase 2-like" evidence="1">
    <location>
        <begin position="4"/>
        <end position="122"/>
    </location>
</feature>
<reference evidence="2 3" key="1">
    <citation type="journal article" date="2015" name="Int. J. Syst. Evol. Microbiol.">
        <title>Hyunsoonleella pacifica sp. nov., isolated from seawater of South Pacific Gyre.</title>
        <authorList>
            <person name="Gao X."/>
            <person name="Zhang Z."/>
            <person name="Dai X."/>
            <person name="Zhang X.H."/>
        </authorList>
    </citation>
    <scope>NUCLEOTIDE SEQUENCE [LARGE SCALE GENOMIC DNA]</scope>
    <source>
        <strain evidence="2 3">SW033</strain>
    </source>
</reference>
<dbReference type="Pfam" id="PF00535">
    <property type="entry name" value="Glycos_transf_2"/>
    <property type="match status" value="1"/>
</dbReference>
<keyword evidence="3" id="KW-1185">Reference proteome</keyword>
<protein>
    <submittedName>
        <fullName evidence="2">Glycosyltransferase</fullName>
    </submittedName>
</protein>
<dbReference type="InterPro" id="IPR001173">
    <property type="entry name" value="Glyco_trans_2-like"/>
</dbReference>
<accession>A0A4V2JB70</accession>